<feature type="compositionally biased region" description="Polar residues" evidence="11">
    <location>
        <begin position="343"/>
        <end position="357"/>
    </location>
</feature>
<dbReference type="InterPro" id="IPR004953">
    <property type="entry name" value="EB1_C"/>
</dbReference>
<dbReference type="SUPFAM" id="SSF140612">
    <property type="entry name" value="EB1 dimerisation domain-like"/>
    <property type="match status" value="1"/>
</dbReference>
<comment type="similarity">
    <text evidence="2">Belongs to the MAPRE family.</text>
</comment>
<evidence type="ECO:0000313" key="14">
    <source>
        <dbReference type="Ensembl" id="ENSPTEP00000007108.1"/>
    </source>
</evidence>
<evidence type="ECO:0000256" key="7">
    <source>
        <dbReference type="ARBA" id="ARBA00023212"/>
    </source>
</evidence>
<reference evidence="14" key="2">
    <citation type="submission" date="2025-09" db="UniProtKB">
        <authorList>
            <consortium name="Ensembl"/>
        </authorList>
    </citation>
    <scope>IDENTIFICATION</scope>
</reference>
<evidence type="ECO:0000256" key="11">
    <source>
        <dbReference type="SAM" id="MobiDB-lite"/>
    </source>
</evidence>
<dbReference type="Pfam" id="PF03271">
    <property type="entry name" value="EB1"/>
    <property type="match status" value="1"/>
</dbReference>
<evidence type="ECO:0000256" key="10">
    <source>
        <dbReference type="SAM" id="Coils"/>
    </source>
</evidence>
<evidence type="ECO:0000259" key="13">
    <source>
        <dbReference type="PROSITE" id="PS51230"/>
    </source>
</evidence>
<dbReference type="PANTHER" id="PTHR10623">
    <property type="entry name" value="MICROTUBULE-ASSOCIATED PROTEIN RP/EB FAMILY MEMBER"/>
    <property type="match status" value="1"/>
</dbReference>
<keyword evidence="6" id="KW-0498">Mitosis</keyword>
<dbReference type="Gene3D" id="1.20.5.1430">
    <property type="match status" value="1"/>
</dbReference>
<dbReference type="GO" id="GO:0051301">
    <property type="term" value="P:cell division"/>
    <property type="evidence" value="ECO:0007669"/>
    <property type="project" value="UniProtKB-KW"/>
</dbReference>
<keyword evidence="5 9" id="KW-0493">Microtubule</keyword>
<keyword evidence="10" id="KW-0175">Coiled coil</keyword>
<keyword evidence="4" id="KW-0132">Cell division</keyword>
<organism evidence="14 15">
    <name type="scientific">Piliocolobus tephrosceles</name>
    <name type="common">Ugandan red Colobus</name>
    <dbReference type="NCBI Taxonomy" id="591936"/>
    <lineage>
        <taxon>Eukaryota</taxon>
        <taxon>Metazoa</taxon>
        <taxon>Chordata</taxon>
        <taxon>Craniata</taxon>
        <taxon>Vertebrata</taxon>
        <taxon>Euteleostomi</taxon>
        <taxon>Mammalia</taxon>
        <taxon>Eutheria</taxon>
        <taxon>Euarchontoglires</taxon>
        <taxon>Primates</taxon>
        <taxon>Haplorrhini</taxon>
        <taxon>Catarrhini</taxon>
        <taxon>Cercopithecidae</taxon>
        <taxon>Colobinae</taxon>
        <taxon>Piliocolobus</taxon>
    </lineage>
</organism>
<evidence type="ECO:0000256" key="3">
    <source>
        <dbReference type="ARBA" id="ARBA00022490"/>
    </source>
</evidence>
<dbReference type="InterPro" id="IPR027328">
    <property type="entry name" value="MAPRE"/>
</dbReference>
<evidence type="ECO:0000256" key="1">
    <source>
        <dbReference type="ARBA" id="ARBA00004245"/>
    </source>
</evidence>
<feature type="compositionally biased region" description="Low complexity" evidence="11">
    <location>
        <begin position="323"/>
        <end position="342"/>
    </location>
</feature>
<protein>
    <submittedName>
        <fullName evidence="14">Uncharacterized protein</fullName>
    </submittedName>
</protein>
<keyword evidence="7" id="KW-0206">Cytoskeleton</keyword>
<dbReference type="InterPro" id="IPR001715">
    <property type="entry name" value="CH_dom"/>
</dbReference>
<dbReference type="Proteomes" id="UP000694416">
    <property type="component" value="Unplaced"/>
</dbReference>
<dbReference type="PROSITE" id="PS50021">
    <property type="entry name" value="CH"/>
    <property type="match status" value="1"/>
</dbReference>
<feature type="coiled-coil region" evidence="10">
    <location>
        <begin position="366"/>
        <end position="400"/>
    </location>
</feature>
<keyword evidence="3" id="KW-0963">Cytoplasm</keyword>
<evidence type="ECO:0000256" key="6">
    <source>
        <dbReference type="ARBA" id="ARBA00022776"/>
    </source>
</evidence>
<proteinExistence type="inferred from homology"/>
<dbReference type="GO" id="GO:0008017">
    <property type="term" value="F:microtubule binding"/>
    <property type="evidence" value="ECO:0007669"/>
    <property type="project" value="InterPro"/>
</dbReference>
<dbReference type="AlphaFoldDB" id="A0A8C9GQ04"/>
<feature type="domain" description="EB1 C-terminal" evidence="13">
    <location>
        <begin position="379"/>
        <end position="448"/>
    </location>
</feature>
<keyword evidence="15" id="KW-1185">Reference proteome</keyword>
<feature type="compositionally biased region" description="Low complexity" evidence="11">
    <location>
        <begin position="217"/>
        <end position="261"/>
    </location>
</feature>
<comment type="subcellular location">
    <subcellularLocation>
        <location evidence="1">Cytoplasm</location>
        <location evidence="1">Cytoskeleton</location>
    </subcellularLocation>
</comment>
<dbReference type="InterPro" id="IPR036872">
    <property type="entry name" value="CH_dom_sf"/>
</dbReference>
<reference evidence="14" key="1">
    <citation type="submission" date="2025-08" db="UniProtKB">
        <authorList>
            <consortium name="Ensembl"/>
        </authorList>
    </citation>
    <scope>IDENTIFICATION</scope>
</reference>
<evidence type="ECO:0000313" key="15">
    <source>
        <dbReference type="Proteomes" id="UP000694416"/>
    </source>
</evidence>
<feature type="region of interest" description="Disordered" evidence="11">
    <location>
        <begin position="217"/>
        <end position="271"/>
    </location>
</feature>
<name>A0A8C9GQ04_9PRIM</name>
<evidence type="ECO:0000256" key="9">
    <source>
        <dbReference type="PROSITE-ProRule" id="PRU00576"/>
    </source>
</evidence>
<dbReference type="GO" id="GO:0005874">
    <property type="term" value="C:microtubule"/>
    <property type="evidence" value="ECO:0007669"/>
    <property type="project" value="UniProtKB-KW"/>
</dbReference>
<sequence length="506" mass="58730">MSEGREVSPLGNMDLAFFVSRKELIEWVNGLLRLNITKIEQCSNGAVYIQLLDILFPNKSVLSKAKWNVKLEYECIMNYKLIQSTFNKLGVKKYMDVDKLIKGKYQDNLEFLQWFKGFFERVIDYNNEQVINYDPIERRKIALLGEKGDYKMLNNYLPDWAKLDSNTLKERIMNNDSRYVINNHNTNIANSDNHNIYNVCKKNNQFKTNAVAYQDVSTSSVGNSLTTTTTTHSNNNNSNNSSSNNNNNNSITTTNHNFNHNIVNRKVLKPKKKSILANTMNDSMNNSHSHKYLNTHTKKHNINTNITNTSTCLTHSDNYNISSNTNSNNGNNNSNKRSSASNKTTGRGSLSTYQNKNNTLDSRKEINLLIEQTKKLKTQLEHKNQEILMFQNKLQEEECEKKILHFQKNFYYNKLRFLELLCNQTDDNFILINDIQQIIYARENTYFHHTISLKNDKDDNEESLVHNNTNPYNEHDITIQHSVPNNETIEYSNQYTNQNSIDSSVC</sequence>
<dbReference type="FunFam" id="1.10.418.10:FF:000028">
    <property type="entry name" value="RP/EB family microtubule-associated protein"/>
    <property type="match status" value="1"/>
</dbReference>
<dbReference type="SUPFAM" id="SSF47576">
    <property type="entry name" value="Calponin-homology domain, CH-domain"/>
    <property type="match status" value="1"/>
</dbReference>
<evidence type="ECO:0000256" key="8">
    <source>
        <dbReference type="ARBA" id="ARBA00023306"/>
    </source>
</evidence>
<evidence type="ECO:0000256" key="2">
    <source>
        <dbReference type="ARBA" id="ARBA00010729"/>
    </source>
</evidence>
<evidence type="ECO:0000256" key="4">
    <source>
        <dbReference type="ARBA" id="ARBA00022618"/>
    </source>
</evidence>
<evidence type="ECO:0000256" key="5">
    <source>
        <dbReference type="ARBA" id="ARBA00022701"/>
    </source>
</evidence>
<accession>A0A8C9GQ04</accession>
<dbReference type="PROSITE" id="PS51230">
    <property type="entry name" value="EB1_C"/>
    <property type="match status" value="1"/>
</dbReference>
<evidence type="ECO:0000259" key="12">
    <source>
        <dbReference type="PROSITE" id="PS50021"/>
    </source>
</evidence>
<feature type="domain" description="Calponin-homology (CH)" evidence="12">
    <location>
        <begin position="18"/>
        <end position="120"/>
    </location>
</feature>
<keyword evidence="8" id="KW-0131">Cell cycle</keyword>
<dbReference type="Ensembl" id="ENSPTET00000010876.1">
    <property type="protein sequence ID" value="ENSPTEP00000007108.1"/>
    <property type="gene ID" value="ENSPTEG00000008114.1"/>
</dbReference>
<feature type="region of interest" description="Disordered" evidence="11">
    <location>
        <begin position="323"/>
        <end position="357"/>
    </location>
</feature>
<dbReference type="Gene3D" id="1.10.418.10">
    <property type="entry name" value="Calponin-like domain"/>
    <property type="match status" value="1"/>
</dbReference>
<dbReference type="InterPro" id="IPR036133">
    <property type="entry name" value="EB1_C_sf"/>
</dbReference>